<proteinExistence type="predicted"/>
<name>A0A318KTT1_9NEIS</name>
<dbReference type="RefSeq" id="WP_110389553.1">
    <property type="nucleotide sequence ID" value="NZ_DAIPEO010000020.1"/>
</dbReference>
<reference evidence="3 4" key="1">
    <citation type="submission" date="2018-05" db="EMBL/GenBank/DDBJ databases">
        <title>Genomic Encyclopedia of Type Strains, Phase IV (KMG-IV): sequencing the most valuable type-strain genomes for metagenomic binning, comparative biology and taxonomic classification.</title>
        <authorList>
            <person name="Goeker M."/>
        </authorList>
    </citation>
    <scope>NUCLEOTIDE SEQUENCE [LARGE SCALE GENOMIC DNA]</scope>
    <source>
        <strain evidence="3 4">DSM 29661</strain>
    </source>
</reference>
<dbReference type="OrthoDB" id="9770435at2"/>
<dbReference type="PANTHER" id="PTHR40252:SF2">
    <property type="entry name" value="BLR0328 PROTEIN"/>
    <property type="match status" value="1"/>
</dbReference>
<dbReference type="InterPro" id="IPR013702">
    <property type="entry name" value="FIST_domain_N"/>
</dbReference>
<dbReference type="PANTHER" id="PTHR40252">
    <property type="entry name" value="BLR0328 PROTEIN"/>
    <property type="match status" value="1"/>
</dbReference>
<evidence type="ECO:0000313" key="4">
    <source>
        <dbReference type="Proteomes" id="UP000247555"/>
    </source>
</evidence>
<organism evidence="3 4">
    <name type="scientific">Rivihabitans pingtungensis</name>
    <dbReference type="NCBI Taxonomy" id="1054498"/>
    <lineage>
        <taxon>Bacteria</taxon>
        <taxon>Pseudomonadati</taxon>
        <taxon>Pseudomonadota</taxon>
        <taxon>Betaproteobacteria</taxon>
        <taxon>Neisseriales</taxon>
        <taxon>Aquaspirillaceae</taxon>
        <taxon>Rivihabitans</taxon>
    </lineage>
</organism>
<dbReference type="InterPro" id="IPR019494">
    <property type="entry name" value="FIST_C"/>
</dbReference>
<accession>A0A318KTT1</accession>
<evidence type="ECO:0008006" key="5">
    <source>
        <dbReference type="Google" id="ProtNLM"/>
    </source>
</evidence>
<gene>
    <name evidence="3" type="ORF">DFR34_10276</name>
</gene>
<sequence length="382" mass="40706">MNFAPRVRRGHTTLADVDAAVDELHAQLDQADSTLVLIFASPDYPPEALAAALNRRFADTLVVGCTTAGEIGPGGYQHHSISAVSFAAPDFCAVAQRIDDLAGMSLSDALGVAMGARHQLGVRSPFPIERRTFALLLIDGLSAREEQVASRLSRALGDIPMFGGSAGDNMRFERTAVLIDGQFVSAAAALVLVSTPHPFEVFKSEHAAGYGERVVVTEADADRRIVTEINAEPAAAEYARLLGLAPEKLTPQAFAAHPLVLQVGGVPYVRSIQRVNPDLSLSFFCAIDEGLVLSGTRAHDVVSNLARTFDGLRRRLGPLQIVLGCDCILRTLAEHDSATRARLSALLAANHVVGFNTYGEQFNAMHVNQTFTGIAIGYGLPA</sequence>
<dbReference type="EMBL" id="QJKI01000002">
    <property type="protein sequence ID" value="PXX81241.1"/>
    <property type="molecule type" value="Genomic_DNA"/>
</dbReference>
<evidence type="ECO:0000259" key="2">
    <source>
        <dbReference type="SMART" id="SM01204"/>
    </source>
</evidence>
<dbReference type="AlphaFoldDB" id="A0A318KTT1"/>
<keyword evidence="4" id="KW-1185">Reference proteome</keyword>
<comment type="caution">
    <text evidence="3">The sequence shown here is derived from an EMBL/GenBank/DDBJ whole genome shotgun (WGS) entry which is preliminary data.</text>
</comment>
<feature type="domain" description="FIST" evidence="1">
    <location>
        <begin position="32"/>
        <end position="233"/>
    </location>
</feature>
<feature type="domain" description="FIST C-domain" evidence="2">
    <location>
        <begin position="234"/>
        <end position="364"/>
    </location>
</feature>
<protein>
    <recommendedName>
        <fullName evidence="5">FIST-like protein</fullName>
    </recommendedName>
</protein>
<dbReference type="SMART" id="SM01204">
    <property type="entry name" value="FIST_C"/>
    <property type="match status" value="1"/>
</dbReference>
<dbReference type="Pfam" id="PF10442">
    <property type="entry name" value="FIST_C"/>
    <property type="match status" value="1"/>
</dbReference>
<dbReference type="Proteomes" id="UP000247555">
    <property type="component" value="Unassembled WGS sequence"/>
</dbReference>
<evidence type="ECO:0000313" key="3">
    <source>
        <dbReference type="EMBL" id="PXX81241.1"/>
    </source>
</evidence>
<dbReference type="NCBIfam" id="NF041558">
    <property type="entry name" value="NosP"/>
    <property type="match status" value="1"/>
</dbReference>
<dbReference type="Pfam" id="PF08495">
    <property type="entry name" value="FIST"/>
    <property type="match status" value="1"/>
</dbReference>
<dbReference type="SMART" id="SM00897">
    <property type="entry name" value="FIST"/>
    <property type="match status" value="1"/>
</dbReference>
<evidence type="ECO:0000259" key="1">
    <source>
        <dbReference type="SMART" id="SM00897"/>
    </source>
</evidence>